<feature type="transmembrane region" description="Helical" evidence="5">
    <location>
        <begin position="196"/>
        <end position="214"/>
    </location>
</feature>
<dbReference type="PANTHER" id="PTHR31310">
    <property type="match status" value="1"/>
</dbReference>
<keyword evidence="3 5" id="KW-1133">Transmembrane helix</keyword>
<evidence type="ECO:0000256" key="4">
    <source>
        <dbReference type="ARBA" id="ARBA00023136"/>
    </source>
</evidence>
<feature type="transmembrane region" description="Helical" evidence="5">
    <location>
        <begin position="12"/>
        <end position="30"/>
    </location>
</feature>
<feature type="domain" description="Inositolphosphotransferase Aur1/Ipt1" evidence="6">
    <location>
        <begin position="132"/>
        <end position="338"/>
    </location>
</feature>
<dbReference type="OrthoDB" id="9816314at2"/>
<dbReference type="PANTHER" id="PTHR31310:SF7">
    <property type="entry name" value="PA-PHOSPHATASE RELATED-FAMILY PROTEIN DDB_G0268928"/>
    <property type="match status" value="1"/>
</dbReference>
<evidence type="ECO:0000256" key="2">
    <source>
        <dbReference type="ARBA" id="ARBA00022692"/>
    </source>
</evidence>
<evidence type="ECO:0000256" key="5">
    <source>
        <dbReference type="SAM" id="Phobius"/>
    </source>
</evidence>
<gene>
    <name evidence="7" type="ORF">DFR46_2256</name>
</gene>
<dbReference type="Pfam" id="PF14378">
    <property type="entry name" value="PAP2_3"/>
    <property type="match status" value="1"/>
</dbReference>
<name>A0A3D9FI10_9SPHN</name>
<evidence type="ECO:0000256" key="3">
    <source>
        <dbReference type="ARBA" id="ARBA00022989"/>
    </source>
</evidence>
<comment type="subcellular location">
    <subcellularLocation>
        <location evidence="1">Membrane</location>
        <topology evidence="1">Multi-pass membrane protein</topology>
    </subcellularLocation>
</comment>
<proteinExistence type="predicted"/>
<comment type="caution">
    <text evidence="7">The sequence shown here is derived from an EMBL/GenBank/DDBJ whole genome shotgun (WGS) entry which is preliminary data.</text>
</comment>
<keyword evidence="2 5" id="KW-0812">Transmembrane</keyword>
<dbReference type="AlphaFoldDB" id="A0A3D9FI10"/>
<feature type="transmembrane region" description="Helical" evidence="5">
    <location>
        <begin position="167"/>
        <end position="184"/>
    </location>
</feature>
<feature type="transmembrane region" description="Helical" evidence="5">
    <location>
        <begin position="271"/>
        <end position="294"/>
    </location>
</feature>
<sequence length="363" mass="40341">MGEPMTDFREARAALWGFLVTGFFFVLVLGNGDVPTQSFFALFRNYLLAGFSLWFAIGVFGLAILLWRNRPRDGQEAPSPAMVILSWFRVQWEENRLTRTFWPPLLFAMLLTAFNAFKQKILATQPFTHDGWLAEADQWLFFGQDGWAFFHNLFGSPAATQFIDTSYHAWFLPMSVGVIICAFLGAKSYRLRTQYLFSYIFVWIGLGSVMAFLLPSAGPCFFNDLVGSHQSYADMMAVLREHDAVLQSQGGHVQALNNMSALLGARGADGIVIGGGISAMPSVHNGLSVLFAIAAFHIHRWVGFAMIGYAVLIWVGSVYLGWHYALDGIVSAIATLAFWRFAGQLADAIARPVEPWARLAPQA</sequence>
<dbReference type="InterPro" id="IPR052185">
    <property type="entry name" value="IPC_Synthase-Related"/>
</dbReference>
<dbReference type="InterPro" id="IPR026841">
    <property type="entry name" value="Aur1/Ipt1"/>
</dbReference>
<feature type="transmembrane region" description="Helical" evidence="5">
    <location>
        <begin position="46"/>
        <end position="67"/>
    </location>
</feature>
<dbReference type="Proteomes" id="UP000256310">
    <property type="component" value="Unassembled WGS sequence"/>
</dbReference>
<dbReference type="EMBL" id="QRDP01000004">
    <property type="protein sequence ID" value="RED17217.1"/>
    <property type="molecule type" value="Genomic_DNA"/>
</dbReference>
<dbReference type="SUPFAM" id="SSF48317">
    <property type="entry name" value="Acid phosphatase/Vanadium-dependent haloperoxidase"/>
    <property type="match status" value="1"/>
</dbReference>
<reference evidence="7 8" key="1">
    <citation type="submission" date="2018-07" db="EMBL/GenBank/DDBJ databases">
        <title>Genomic Encyclopedia of Type Strains, Phase IV (KMG-IV): sequencing the most valuable type-strain genomes for metagenomic binning, comparative biology and taxonomic classification.</title>
        <authorList>
            <person name="Goeker M."/>
        </authorList>
    </citation>
    <scope>NUCLEOTIDE SEQUENCE [LARGE SCALE GENOMIC DNA]</scope>
    <source>
        <strain evidence="7 8">DSM 26725</strain>
    </source>
</reference>
<accession>A0A3D9FI10</accession>
<evidence type="ECO:0000256" key="1">
    <source>
        <dbReference type="ARBA" id="ARBA00004141"/>
    </source>
</evidence>
<organism evidence="7 8">
    <name type="scientific">Parasphingopyxis lamellibrachiae</name>
    <dbReference type="NCBI Taxonomy" id="680125"/>
    <lineage>
        <taxon>Bacteria</taxon>
        <taxon>Pseudomonadati</taxon>
        <taxon>Pseudomonadota</taxon>
        <taxon>Alphaproteobacteria</taxon>
        <taxon>Sphingomonadales</taxon>
        <taxon>Sphingomonadaceae</taxon>
        <taxon>Parasphingopyxis</taxon>
    </lineage>
</organism>
<evidence type="ECO:0000259" key="6">
    <source>
        <dbReference type="Pfam" id="PF14378"/>
    </source>
</evidence>
<feature type="transmembrane region" description="Helical" evidence="5">
    <location>
        <begin position="101"/>
        <end position="117"/>
    </location>
</feature>
<keyword evidence="8" id="KW-1185">Reference proteome</keyword>
<evidence type="ECO:0000313" key="7">
    <source>
        <dbReference type="EMBL" id="RED17217.1"/>
    </source>
</evidence>
<feature type="transmembrane region" description="Helical" evidence="5">
    <location>
        <begin position="301"/>
        <end position="322"/>
    </location>
</feature>
<protein>
    <submittedName>
        <fullName evidence="7">PAP2 superfamily protein</fullName>
    </submittedName>
</protein>
<evidence type="ECO:0000313" key="8">
    <source>
        <dbReference type="Proteomes" id="UP000256310"/>
    </source>
</evidence>
<dbReference type="InterPro" id="IPR036938">
    <property type="entry name" value="PAP2/HPO_sf"/>
</dbReference>
<keyword evidence="4 5" id="KW-0472">Membrane</keyword>
<dbReference type="GO" id="GO:0016020">
    <property type="term" value="C:membrane"/>
    <property type="evidence" value="ECO:0007669"/>
    <property type="project" value="UniProtKB-SubCell"/>
</dbReference>